<proteinExistence type="predicted"/>
<organism evidence="1 2">
    <name type="scientific">Microlunatus sagamiharensis</name>
    <dbReference type="NCBI Taxonomy" id="546874"/>
    <lineage>
        <taxon>Bacteria</taxon>
        <taxon>Bacillati</taxon>
        <taxon>Actinomycetota</taxon>
        <taxon>Actinomycetes</taxon>
        <taxon>Propionibacteriales</taxon>
        <taxon>Propionibacteriaceae</taxon>
        <taxon>Microlunatus</taxon>
    </lineage>
</organism>
<name>A0A1H2MXS3_9ACTN</name>
<dbReference type="InterPro" id="IPR012674">
    <property type="entry name" value="Calycin"/>
</dbReference>
<sequence length="149" mass="16316">MPVAELLWHLLGNWSGTEEQQASPFAPAARTRAMMTFKQDLAGTAVVQDYRQVRDDGAELSAHGVLLADPEAPAGLLWWLFDTTAQVPPVARGTWDAGRLALVRTTVRGSAHHLFALEGEQLAYAVDLELTGQPRTPFLRGRYARVSGH</sequence>
<keyword evidence="2" id="KW-1185">Reference proteome</keyword>
<dbReference type="Proteomes" id="UP000198825">
    <property type="component" value="Chromosome I"/>
</dbReference>
<evidence type="ECO:0000313" key="1">
    <source>
        <dbReference type="EMBL" id="SDU97894.1"/>
    </source>
</evidence>
<dbReference type="AlphaFoldDB" id="A0A1H2MXS3"/>
<evidence type="ECO:0008006" key="3">
    <source>
        <dbReference type="Google" id="ProtNLM"/>
    </source>
</evidence>
<dbReference type="Gene3D" id="2.40.128.20">
    <property type="match status" value="1"/>
</dbReference>
<dbReference type="STRING" id="546874.SAMN04488544_2907"/>
<dbReference type="EMBL" id="LT629799">
    <property type="protein sequence ID" value="SDU97894.1"/>
    <property type="molecule type" value="Genomic_DNA"/>
</dbReference>
<reference evidence="2" key="1">
    <citation type="submission" date="2016-10" db="EMBL/GenBank/DDBJ databases">
        <authorList>
            <person name="Varghese N."/>
            <person name="Submissions S."/>
        </authorList>
    </citation>
    <scope>NUCLEOTIDE SEQUENCE [LARGE SCALE GENOMIC DNA]</scope>
    <source>
        <strain evidence="2">DSM 21743</strain>
    </source>
</reference>
<evidence type="ECO:0000313" key="2">
    <source>
        <dbReference type="Proteomes" id="UP000198825"/>
    </source>
</evidence>
<protein>
    <recommendedName>
        <fullName evidence="3">THAP4-like heme-binding beta-barrel domain-containing protein</fullName>
    </recommendedName>
</protein>
<gene>
    <name evidence="1" type="ORF">SAMN04488544_2907</name>
</gene>
<dbReference type="RefSeq" id="WP_091075665.1">
    <property type="nucleotide sequence ID" value="NZ_LT629799.1"/>
</dbReference>
<accession>A0A1H2MXS3</accession>
<dbReference type="OrthoDB" id="7186376at2"/>